<gene>
    <name evidence="1" type="ORF">TRAPUB_3497</name>
</gene>
<proteinExistence type="predicted"/>
<dbReference type="STRING" id="154538.A0A1M2VDI8"/>
<name>A0A1M2VDI8_TRAPU</name>
<dbReference type="Proteomes" id="UP000184267">
    <property type="component" value="Unassembled WGS sequence"/>
</dbReference>
<reference evidence="1 2" key="1">
    <citation type="submission" date="2016-10" db="EMBL/GenBank/DDBJ databases">
        <title>Genome sequence of the basidiomycete white-rot fungus Trametes pubescens.</title>
        <authorList>
            <person name="Makela M.R."/>
            <person name="Granchi Z."/>
            <person name="Peng M."/>
            <person name="De Vries R.P."/>
            <person name="Grigoriev I."/>
            <person name="Riley R."/>
            <person name="Hilden K."/>
        </authorList>
    </citation>
    <scope>NUCLEOTIDE SEQUENCE [LARGE SCALE GENOMIC DNA]</scope>
    <source>
        <strain evidence="1 2">FBCC735</strain>
    </source>
</reference>
<organism evidence="1 2">
    <name type="scientific">Trametes pubescens</name>
    <name type="common">White-rot fungus</name>
    <dbReference type="NCBI Taxonomy" id="154538"/>
    <lineage>
        <taxon>Eukaryota</taxon>
        <taxon>Fungi</taxon>
        <taxon>Dikarya</taxon>
        <taxon>Basidiomycota</taxon>
        <taxon>Agaricomycotina</taxon>
        <taxon>Agaricomycetes</taxon>
        <taxon>Polyporales</taxon>
        <taxon>Polyporaceae</taxon>
        <taxon>Trametes</taxon>
    </lineage>
</organism>
<evidence type="ECO:0000313" key="1">
    <source>
        <dbReference type="EMBL" id="OJT05679.1"/>
    </source>
</evidence>
<protein>
    <submittedName>
        <fullName evidence="1">Uncharacterized protein</fullName>
    </submittedName>
</protein>
<accession>A0A1M2VDI8</accession>
<dbReference type="AlphaFoldDB" id="A0A1M2VDI8"/>
<dbReference type="EMBL" id="MNAD01001404">
    <property type="protein sequence ID" value="OJT05679.1"/>
    <property type="molecule type" value="Genomic_DNA"/>
</dbReference>
<comment type="caution">
    <text evidence="1">The sequence shown here is derived from an EMBL/GenBank/DDBJ whole genome shotgun (WGS) entry which is preliminary data.</text>
</comment>
<evidence type="ECO:0000313" key="2">
    <source>
        <dbReference type="Proteomes" id="UP000184267"/>
    </source>
</evidence>
<sequence>MSLLKKVKKVVPERDTQIMVFQEYSATLPDETTARWRSVVEAWEADSTQPNPFRLKRPVVTEAAIKRQLNAADTLELKEGRAVVLHDKLSASGVVIMGLEIEEQQ</sequence>
<keyword evidence="2" id="KW-1185">Reference proteome</keyword>
<dbReference type="OrthoDB" id="3257768at2759"/>